<accession>A0A8H3FNS0</accession>
<reference evidence="3" key="1">
    <citation type="submission" date="2021-03" db="EMBL/GenBank/DDBJ databases">
        <authorList>
            <person name="Tagirdzhanova G."/>
        </authorList>
    </citation>
    <scope>NUCLEOTIDE SEQUENCE</scope>
</reference>
<dbReference type="AlphaFoldDB" id="A0A8H3FNS0"/>
<protein>
    <recommendedName>
        <fullName evidence="2">Glycosyl transferase CAP10 domain-containing protein</fullName>
    </recommendedName>
</protein>
<comment type="caution">
    <text evidence="3">The sequence shown here is derived from an EMBL/GenBank/DDBJ whole genome shotgun (WGS) entry which is preliminary data.</text>
</comment>
<dbReference type="Pfam" id="PF05686">
    <property type="entry name" value="Glyco_transf_90"/>
    <property type="match status" value="1"/>
</dbReference>
<dbReference type="SMART" id="SM00672">
    <property type="entry name" value="CAP10"/>
    <property type="match status" value="1"/>
</dbReference>
<sequence length="660" mass="75039">MLPGLSKAARTDGSYNYTLKTIAASGALLFALLVIYFLHDTQTTASSQIRYPVSESLDTTAPALKETSQIIADLIRQADKQFEILASSESQSLADAAKVYRSRRGRHPPPGFDTWYRFAKESNSLVIESFFDTIYDNLEPHWGVLPQKIRDFASTWPTVVKVRNGEVSRPSGKTNNASLSVYYYSDILNNLPSLPDVTLAINGDDEPRVIVPFDQMIKFMEEAEKSRSEHNAVPLSEIKNTFASQPDLLSVPDELPKTQDYVTGDQGHWNAIVSACRPDDPMHTEPGSTTLQAIPPKHSKHYTKGSTQGYISNYTMARNVCWNPNLRSLHGYFIHPWSGISYTELRPIFTAANIVGVSNDIIIPPPAHWMKDGIYKEAEEKIPWKEKKSATGWWGSATGGNHTADNWWGFHRHRWVQLLNGTTHSMLEKQLEQSPYSSTQELYEIGLDKSNWGKYNFPYPLRELFPDLGGFGKLGLWIGHVANGGFTNMFCSMLEYYESTVGKGPKTCKHTDDYYGLVDTVKADYIMRHKYLPDVDGHGASGRFVGFVRSLSVPIKSTIFTEWHDSRLIPWRHFVPMSPEYQEWYGLLQYFLGYKDEKINIPDHDDMGEKIGRQGSEWTTRAERREDLLVYVHRLILEYARVCADERITMGWVDDLLDKT</sequence>
<organism evidence="3 4">
    <name type="scientific">Gomphillus americanus</name>
    <dbReference type="NCBI Taxonomy" id="1940652"/>
    <lineage>
        <taxon>Eukaryota</taxon>
        <taxon>Fungi</taxon>
        <taxon>Dikarya</taxon>
        <taxon>Ascomycota</taxon>
        <taxon>Pezizomycotina</taxon>
        <taxon>Lecanoromycetes</taxon>
        <taxon>OSLEUM clade</taxon>
        <taxon>Ostropomycetidae</taxon>
        <taxon>Ostropales</taxon>
        <taxon>Graphidaceae</taxon>
        <taxon>Gomphilloideae</taxon>
        <taxon>Gomphillus</taxon>
    </lineage>
</organism>
<dbReference type="InterPro" id="IPR006598">
    <property type="entry name" value="CAP10"/>
</dbReference>
<dbReference type="OrthoDB" id="541052at2759"/>
<proteinExistence type="predicted"/>
<evidence type="ECO:0000256" key="1">
    <source>
        <dbReference type="SAM" id="Phobius"/>
    </source>
</evidence>
<dbReference type="Proteomes" id="UP000664169">
    <property type="component" value="Unassembled WGS sequence"/>
</dbReference>
<dbReference type="EMBL" id="CAJPDQ010000026">
    <property type="protein sequence ID" value="CAF9927195.1"/>
    <property type="molecule type" value="Genomic_DNA"/>
</dbReference>
<name>A0A8H3FNS0_9LECA</name>
<evidence type="ECO:0000313" key="4">
    <source>
        <dbReference type="Proteomes" id="UP000664169"/>
    </source>
</evidence>
<evidence type="ECO:0000259" key="2">
    <source>
        <dbReference type="SMART" id="SM00672"/>
    </source>
</evidence>
<dbReference type="InterPro" id="IPR051091">
    <property type="entry name" value="O-Glucosyltr/Glycosyltrsf_90"/>
</dbReference>
<gene>
    <name evidence="3" type="ORF">GOMPHAMPRED_004345</name>
</gene>
<feature type="transmembrane region" description="Helical" evidence="1">
    <location>
        <begin position="21"/>
        <end position="39"/>
    </location>
</feature>
<evidence type="ECO:0000313" key="3">
    <source>
        <dbReference type="EMBL" id="CAF9927195.1"/>
    </source>
</evidence>
<feature type="domain" description="Glycosyl transferase CAP10" evidence="2">
    <location>
        <begin position="346"/>
        <end position="646"/>
    </location>
</feature>
<keyword evidence="1" id="KW-0472">Membrane</keyword>
<keyword evidence="1" id="KW-0812">Transmembrane</keyword>
<dbReference type="PANTHER" id="PTHR12203">
    <property type="entry name" value="KDEL LYS-ASP-GLU-LEU CONTAINING - RELATED"/>
    <property type="match status" value="1"/>
</dbReference>
<keyword evidence="4" id="KW-1185">Reference proteome</keyword>
<dbReference type="PANTHER" id="PTHR12203:SF22">
    <property type="entry name" value="CAPSULE ASSOCIATED PROTEIN"/>
    <property type="match status" value="1"/>
</dbReference>
<keyword evidence="1" id="KW-1133">Transmembrane helix</keyword>